<reference evidence="5" key="1">
    <citation type="submission" date="2016-06" db="EMBL/GenBank/DDBJ databases">
        <authorList>
            <person name="Varghese N."/>
            <person name="Submissions Spin"/>
        </authorList>
    </citation>
    <scope>NUCLEOTIDE SEQUENCE [LARGE SCALE GENOMIC DNA]</scope>
    <source>
        <strain evidence="5">DSM 44100</strain>
    </source>
</reference>
<dbReference type="PANTHER" id="PTHR43072">
    <property type="entry name" value="N-ACETYLTRANSFERASE"/>
    <property type="match status" value="1"/>
</dbReference>
<organism evidence="4 5">
    <name type="scientific">Micromonospora matsumotoense</name>
    <dbReference type="NCBI Taxonomy" id="121616"/>
    <lineage>
        <taxon>Bacteria</taxon>
        <taxon>Bacillati</taxon>
        <taxon>Actinomycetota</taxon>
        <taxon>Actinomycetes</taxon>
        <taxon>Micromonosporales</taxon>
        <taxon>Micromonosporaceae</taxon>
        <taxon>Micromonospora</taxon>
    </lineage>
</organism>
<feature type="domain" description="N-acetyltransferase" evidence="3">
    <location>
        <begin position="3"/>
        <end position="169"/>
    </location>
</feature>
<evidence type="ECO:0000313" key="5">
    <source>
        <dbReference type="Proteomes" id="UP000198797"/>
    </source>
</evidence>
<dbReference type="PANTHER" id="PTHR43072:SF23">
    <property type="entry name" value="UPF0039 PROTEIN C11D3.02C"/>
    <property type="match status" value="1"/>
</dbReference>
<dbReference type="CDD" id="cd04301">
    <property type="entry name" value="NAT_SF"/>
    <property type="match status" value="1"/>
</dbReference>
<protein>
    <submittedName>
        <fullName evidence="4">Phosphinothricin acetyltransferase</fullName>
    </submittedName>
</protein>
<evidence type="ECO:0000259" key="3">
    <source>
        <dbReference type="PROSITE" id="PS51186"/>
    </source>
</evidence>
<dbReference type="InterPro" id="IPR000182">
    <property type="entry name" value="GNAT_dom"/>
</dbReference>
<dbReference type="EMBL" id="FMCU01000007">
    <property type="protein sequence ID" value="SCF24413.1"/>
    <property type="molecule type" value="Genomic_DNA"/>
</dbReference>
<name>A0A1C4YUK5_9ACTN</name>
<keyword evidence="2" id="KW-0012">Acyltransferase</keyword>
<gene>
    <name evidence="4" type="ORF">GA0070216_107173</name>
</gene>
<dbReference type="STRING" id="121616.GA0070216_107173"/>
<accession>A0A1C4YUK5</accession>
<dbReference type="Proteomes" id="UP000198797">
    <property type="component" value="Unassembled WGS sequence"/>
</dbReference>
<dbReference type="AlphaFoldDB" id="A0A1C4YUK5"/>
<dbReference type="SUPFAM" id="SSF55729">
    <property type="entry name" value="Acyl-CoA N-acyltransferases (Nat)"/>
    <property type="match status" value="1"/>
</dbReference>
<evidence type="ECO:0000256" key="1">
    <source>
        <dbReference type="ARBA" id="ARBA00022679"/>
    </source>
</evidence>
<evidence type="ECO:0000313" key="4">
    <source>
        <dbReference type="EMBL" id="SCF24413.1"/>
    </source>
</evidence>
<dbReference type="InterPro" id="IPR016181">
    <property type="entry name" value="Acyl_CoA_acyltransferase"/>
</dbReference>
<keyword evidence="5" id="KW-1185">Reference proteome</keyword>
<proteinExistence type="predicted"/>
<dbReference type="Gene3D" id="3.40.630.30">
    <property type="match status" value="1"/>
</dbReference>
<keyword evidence="1 4" id="KW-0808">Transferase</keyword>
<dbReference type="Pfam" id="PF00583">
    <property type="entry name" value="Acetyltransf_1"/>
    <property type="match status" value="1"/>
</dbReference>
<evidence type="ECO:0000256" key="2">
    <source>
        <dbReference type="ARBA" id="ARBA00023315"/>
    </source>
</evidence>
<dbReference type="PROSITE" id="PS51186">
    <property type="entry name" value="GNAT"/>
    <property type="match status" value="1"/>
</dbReference>
<dbReference type="GO" id="GO:0016747">
    <property type="term" value="F:acyltransferase activity, transferring groups other than amino-acyl groups"/>
    <property type="evidence" value="ECO:0007669"/>
    <property type="project" value="InterPro"/>
</dbReference>
<dbReference type="RefSeq" id="WP_176738992.1">
    <property type="nucleotide sequence ID" value="NZ_FMCU01000007.1"/>
</dbReference>
<sequence length="183" mass="19887">MSQFVRPVTAGDLEQVRAIYNHAVIHTDATLDTEEKSPAQMLDWLAAHQGRNAALLVERDSRVLGYGTLSPFATRGGYFASTEISIYVAPGDQGRGVGTSLCAALTGLARDEGYSTVMCFITDTNIASIRMVTAAGYKSSGILCHIGFKLGRLVNLEVYQHVFAENLARYDQDHDLPATERST</sequence>